<dbReference type="Proteomes" id="UP000054007">
    <property type="component" value="Unassembled WGS sequence"/>
</dbReference>
<dbReference type="AlphaFoldDB" id="A0A0D7AT34"/>
<evidence type="ECO:0000313" key="1">
    <source>
        <dbReference type="EMBL" id="KIY60989.1"/>
    </source>
</evidence>
<keyword evidence="2" id="KW-1185">Reference proteome</keyword>
<gene>
    <name evidence="1" type="ORF">CYLTODRAFT_253343</name>
</gene>
<protein>
    <submittedName>
        <fullName evidence="1">Uncharacterized protein</fullName>
    </submittedName>
</protein>
<reference evidence="1 2" key="1">
    <citation type="journal article" date="2015" name="Fungal Genet. Biol.">
        <title>Evolution of novel wood decay mechanisms in Agaricales revealed by the genome sequences of Fistulina hepatica and Cylindrobasidium torrendii.</title>
        <authorList>
            <person name="Floudas D."/>
            <person name="Held B.W."/>
            <person name="Riley R."/>
            <person name="Nagy L.G."/>
            <person name="Koehler G."/>
            <person name="Ransdell A.S."/>
            <person name="Younus H."/>
            <person name="Chow J."/>
            <person name="Chiniquy J."/>
            <person name="Lipzen A."/>
            <person name="Tritt A."/>
            <person name="Sun H."/>
            <person name="Haridas S."/>
            <person name="LaButti K."/>
            <person name="Ohm R.A."/>
            <person name="Kues U."/>
            <person name="Blanchette R.A."/>
            <person name="Grigoriev I.V."/>
            <person name="Minto R.E."/>
            <person name="Hibbett D.S."/>
        </authorList>
    </citation>
    <scope>NUCLEOTIDE SEQUENCE [LARGE SCALE GENOMIC DNA]</scope>
    <source>
        <strain evidence="1 2">FP15055 ss-10</strain>
    </source>
</reference>
<name>A0A0D7AT34_9AGAR</name>
<proteinExistence type="predicted"/>
<dbReference type="EMBL" id="KN881113">
    <property type="protein sequence ID" value="KIY60989.1"/>
    <property type="molecule type" value="Genomic_DNA"/>
</dbReference>
<evidence type="ECO:0000313" key="2">
    <source>
        <dbReference type="Proteomes" id="UP000054007"/>
    </source>
</evidence>
<sequence length="112" mass="12544">MSSPPQAHNFDVGTMSPAENTIKTFVELHMHIPPSASSLTLEELMTTAGVLRQASAIIEATKDALFTVRLFTPAELYVWLTRRQLTIDAYNIIRRRAAAILWQEFGGGRTER</sequence>
<accession>A0A0D7AT34</accession>
<organism evidence="1 2">
    <name type="scientific">Cylindrobasidium torrendii FP15055 ss-10</name>
    <dbReference type="NCBI Taxonomy" id="1314674"/>
    <lineage>
        <taxon>Eukaryota</taxon>
        <taxon>Fungi</taxon>
        <taxon>Dikarya</taxon>
        <taxon>Basidiomycota</taxon>
        <taxon>Agaricomycotina</taxon>
        <taxon>Agaricomycetes</taxon>
        <taxon>Agaricomycetidae</taxon>
        <taxon>Agaricales</taxon>
        <taxon>Marasmiineae</taxon>
        <taxon>Physalacriaceae</taxon>
        <taxon>Cylindrobasidium</taxon>
    </lineage>
</organism>